<evidence type="ECO:0000313" key="2">
    <source>
        <dbReference type="Proteomes" id="UP000778578"/>
    </source>
</evidence>
<name>A0ABS7QH95_9ACTN</name>
<dbReference type="EMBL" id="JAINZZ010000077">
    <property type="protein sequence ID" value="MBY8882545.1"/>
    <property type="molecule type" value="Genomic_DNA"/>
</dbReference>
<dbReference type="RefSeq" id="WP_222968943.1">
    <property type="nucleotide sequence ID" value="NZ_JAINZZ010000077.1"/>
</dbReference>
<protein>
    <submittedName>
        <fullName evidence="1">Uncharacterized protein</fullName>
    </submittedName>
</protein>
<sequence length="102" mass="10852">MATYVIAIPGTFTEGLSGSSHSALRRELAPRHTELSRSEGLDLLTVNDDNTFAVRLEVEAPDRYEAKLKATDLVATALREAGIPEDQAPLGPAAVTGMDGED</sequence>
<organism evidence="1 2">
    <name type="scientific">Actinacidiphila acidipaludis</name>
    <dbReference type="NCBI Taxonomy" id="2873382"/>
    <lineage>
        <taxon>Bacteria</taxon>
        <taxon>Bacillati</taxon>
        <taxon>Actinomycetota</taxon>
        <taxon>Actinomycetes</taxon>
        <taxon>Kitasatosporales</taxon>
        <taxon>Streptomycetaceae</taxon>
        <taxon>Actinacidiphila</taxon>
    </lineage>
</organism>
<gene>
    <name evidence="1" type="ORF">K7862_33630</name>
</gene>
<evidence type="ECO:0000313" key="1">
    <source>
        <dbReference type="EMBL" id="MBY8882545.1"/>
    </source>
</evidence>
<comment type="caution">
    <text evidence="1">The sequence shown here is derived from an EMBL/GenBank/DDBJ whole genome shotgun (WGS) entry which is preliminary data.</text>
</comment>
<keyword evidence="2" id="KW-1185">Reference proteome</keyword>
<proteinExistence type="predicted"/>
<reference evidence="1 2" key="1">
    <citation type="submission" date="2021-08" db="EMBL/GenBank/DDBJ databases">
        <title>WGS of actinomycetes from Thailand.</title>
        <authorList>
            <person name="Thawai C."/>
        </authorList>
    </citation>
    <scope>NUCLEOTIDE SEQUENCE [LARGE SCALE GENOMIC DNA]</scope>
    <source>
        <strain evidence="1 2">PLK6-54</strain>
    </source>
</reference>
<dbReference type="Proteomes" id="UP000778578">
    <property type="component" value="Unassembled WGS sequence"/>
</dbReference>
<accession>A0ABS7QH95</accession>